<keyword evidence="1" id="KW-0472">Membrane</keyword>
<gene>
    <name evidence="3" type="ORF">AWH56_022515</name>
    <name evidence="2" type="ORF">AWH56_12905</name>
</gene>
<dbReference type="RefSeq" id="WP_071317499.1">
    <property type="nucleotide sequence ID" value="NZ_CP063356.2"/>
</dbReference>
<dbReference type="OrthoDB" id="2959992at2"/>
<protein>
    <submittedName>
        <fullName evidence="2">Uncharacterized protein</fullName>
    </submittedName>
</protein>
<sequence>MKKMIVNMLFVLYIFSIPTMVLANSGPVYWDGYPSSDSLVIDDNTPILVESENLIFDFSVRDEFSYSINGQVTATYEMVNPKNEPQLVEMVFPFVGRVNSFQTDDIVIKADEEILSYDLYIGELVSEQRENRRTDFDFKKIVSTITNETYQGNYFKASEIGKHYIIDVMPTTDERVNIVVDFYYDSKKTKLITKGFNGLRYENGHTKITAWCNGPETLEIFVLGEDIDFKIIAYSDGDLREKTDLFTYETSVFEVGTKAFLMDWIEASKTEEHSDRISDIQLYNLYAKAIDQYFSYNIGYISYYDLLDKANEERILSLVYAVEFPPNAKKKVSVSYRTNGTMDMTKTVTPLYTFDYLLNPAKNWSDFKNLNIIIIPPEQAPHIVSSSIRFDKNENNIYIATLAELPEDDLFFTLYANEEITIMDKVQGNMKTYIGFLVFPALIILVIGGIIRMSRRRVE</sequence>
<dbReference type="Gene3D" id="2.60.40.3680">
    <property type="match status" value="1"/>
</dbReference>
<proteinExistence type="predicted"/>
<dbReference type="EMBL" id="CP063356">
    <property type="protein sequence ID" value="QOY35427.1"/>
    <property type="molecule type" value="Genomic_DNA"/>
</dbReference>
<evidence type="ECO:0000313" key="3">
    <source>
        <dbReference type="EMBL" id="QOY35427.1"/>
    </source>
</evidence>
<keyword evidence="1" id="KW-1133">Transmembrane helix</keyword>
<dbReference type="AlphaFoldDB" id="A0A1S2LQD0"/>
<evidence type="ECO:0000313" key="2">
    <source>
        <dbReference type="EMBL" id="OIJ14718.1"/>
    </source>
</evidence>
<reference evidence="3" key="4">
    <citation type="submission" date="2020-10" db="EMBL/GenBank/DDBJ databases">
        <authorList>
            <person name="Bassil N.M."/>
            <person name="Lloyd J.R."/>
        </authorList>
    </citation>
    <scope>NUCLEOTIDE SEQUENCE</scope>
    <source>
        <strain evidence="3">NB2006</strain>
    </source>
</reference>
<reference evidence="3 4" key="3">
    <citation type="journal article" date="2019" name="Int. J. Syst. Evol. Microbiol.">
        <title>Anaerobacillus isosaccharinicus sp. nov., an alkaliphilic bacterium which degrades isosaccharinic acid.</title>
        <authorList>
            <person name="Bassil N.M."/>
            <person name="Lloyd J.R."/>
        </authorList>
    </citation>
    <scope>NUCLEOTIDE SEQUENCE [LARGE SCALE GENOMIC DNA]</scope>
    <source>
        <strain evidence="3 4">NB2006</strain>
    </source>
</reference>
<dbReference type="Proteomes" id="UP000180175">
    <property type="component" value="Chromosome"/>
</dbReference>
<accession>A0A1S2LQD0</accession>
<evidence type="ECO:0000313" key="4">
    <source>
        <dbReference type="Proteomes" id="UP000180175"/>
    </source>
</evidence>
<name>A0A1S2LQD0_9BACI</name>
<feature type="transmembrane region" description="Helical" evidence="1">
    <location>
        <begin position="433"/>
        <end position="451"/>
    </location>
</feature>
<reference evidence="3 4" key="2">
    <citation type="journal article" date="2017" name="Genome Announc.">
        <title>Draft Genome Sequences of Four Alkaliphilic Bacteria Belonging to the Anaerobacillus Genus.</title>
        <authorList>
            <person name="Bassil N.M."/>
            <person name="Lloyd J.R."/>
        </authorList>
    </citation>
    <scope>NUCLEOTIDE SEQUENCE [LARGE SCALE GENOMIC DNA]</scope>
    <source>
        <strain evidence="3 4">NB2006</strain>
    </source>
</reference>
<keyword evidence="4" id="KW-1185">Reference proteome</keyword>
<organism evidence="2 4">
    <name type="scientific">Anaerobacillus isosaccharinicus</name>
    <dbReference type="NCBI Taxonomy" id="1532552"/>
    <lineage>
        <taxon>Bacteria</taxon>
        <taxon>Bacillati</taxon>
        <taxon>Bacillota</taxon>
        <taxon>Bacilli</taxon>
        <taxon>Bacillales</taxon>
        <taxon>Bacillaceae</taxon>
        <taxon>Anaerobacillus</taxon>
    </lineage>
</organism>
<keyword evidence="1" id="KW-0812">Transmembrane</keyword>
<dbReference type="KEGG" id="aia:AWH56_022515"/>
<reference evidence="2 4" key="1">
    <citation type="submission" date="2016-10" db="EMBL/GenBank/DDBJ databases">
        <title>Draft genome sequences of four alkaliphilic bacteria belonging to the Anaerobacillus genus.</title>
        <authorList>
            <person name="Bassil N.M."/>
            <person name="Lloyd J.R."/>
        </authorList>
    </citation>
    <scope>NUCLEOTIDE SEQUENCE [LARGE SCALE GENOMIC DNA]</scope>
    <source>
        <strain evidence="2 4">NB2006</strain>
    </source>
</reference>
<evidence type="ECO:0000256" key="1">
    <source>
        <dbReference type="SAM" id="Phobius"/>
    </source>
</evidence>
<dbReference type="EMBL" id="LQXD01000111">
    <property type="protein sequence ID" value="OIJ14718.1"/>
    <property type="molecule type" value="Genomic_DNA"/>
</dbReference>